<feature type="transmembrane region" description="Helical" evidence="6">
    <location>
        <begin position="565"/>
        <end position="586"/>
    </location>
</feature>
<feature type="transmembrane region" description="Helical" evidence="6">
    <location>
        <begin position="174"/>
        <end position="206"/>
    </location>
</feature>
<dbReference type="InterPro" id="IPR004869">
    <property type="entry name" value="MMPL_dom"/>
</dbReference>
<sequence>MKKFFTWYSEKVTNKPKQVLLVGILVSLIIIVVGFSFGGALSTKTMSVGSTPADKAAKIVTKHFGSESSGAQAQIVLKAKNKLSSTSNQKIQNEIESRASKIKNVKIVMSPVMLKNYAQGQKVGYFTVIFKNKTITTKQTNQLKEIARKFGSSQLEVELSGVSSQIEVSELPEIIGIIIAFIILTVTFGSFIMAGVPILSAILGLVTGLGGVFFVTKYFEVQSYDLALAAMVSLAVGIDYALFLVARFKEEIRKNERKQALKNTVTSTAPSVVFAASTIIIALLSMSALGIDFLGVMGAVSALSVLLVVIITLLLVPSLLYLIPIKAKSTDQHKIRPAEFFAKIVHKKPWITIVTMIIFILLVSIPLKNMNLGLPNDGSKQKNTTERRAYDIKQKAYGAGNDAVLVAVTRNKNEKSGVSLTEKITKINGVKTVGQPTPSADGKYLMVSIIPKTEANDNRTKKVVQNVRNIQGKNLNKVMVTGSTAMNIDISNKLLGALPEFLGLITIFTFILLMIAFRSFLIPLVAVLGFVLSLAATLGVIVFTVQEGHFEGLLHLPGKTAILNFLPVLVVGILFGLAMDYEVFLVSRIREEYLKTGDNKQAVYEGVRLSGGSILAAALIMISVFASFSFTDEIIIQMMGLSLAFGVFFDALVIRLILVPSFISVFGKANWYFPKWLDKILPKFNIE</sequence>
<feature type="transmembrane region" description="Helical" evidence="6">
    <location>
        <begin position="607"/>
        <end position="628"/>
    </location>
</feature>
<evidence type="ECO:0000259" key="7">
    <source>
        <dbReference type="PROSITE" id="PS50156"/>
    </source>
</evidence>
<evidence type="ECO:0000256" key="5">
    <source>
        <dbReference type="ARBA" id="ARBA00023136"/>
    </source>
</evidence>
<feature type="transmembrane region" description="Helical" evidence="6">
    <location>
        <begin position="269"/>
        <end position="291"/>
    </location>
</feature>
<evidence type="ECO:0000256" key="2">
    <source>
        <dbReference type="ARBA" id="ARBA00022475"/>
    </source>
</evidence>
<dbReference type="PROSITE" id="PS50156">
    <property type="entry name" value="SSD"/>
    <property type="match status" value="1"/>
</dbReference>
<dbReference type="OrthoDB" id="7051771at2"/>
<feature type="transmembrane region" description="Helical" evidence="6">
    <location>
        <begin position="634"/>
        <end position="658"/>
    </location>
</feature>
<feature type="transmembrane region" description="Helical" evidence="6">
    <location>
        <begin position="501"/>
        <end position="517"/>
    </location>
</feature>
<comment type="caution">
    <text evidence="8">The sequence shown here is derived from an EMBL/GenBank/DDBJ whole genome shotgun (WGS) entry which is preliminary data.</text>
</comment>
<dbReference type="STRING" id="1423729.FC80_GL001464"/>
<organism evidence="8 9">
    <name type="scientific">Liquorilactobacillus cacaonum DSM 21116</name>
    <dbReference type="NCBI Taxonomy" id="1423729"/>
    <lineage>
        <taxon>Bacteria</taxon>
        <taxon>Bacillati</taxon>
        <taxon>Bacillota</taxon>
        <taxon>Bacilli</taxon>
        <taxon>Lactobacillales</taxon>
        <taxon>Lactobacillaceae</taxon>
        <taxon>Liquorilactobacillus</taxon>
    </lineage>
</organism>
<dbReference type="PANTHER" id="PTHR33406:SF13">
    <property type="entry name" value="MEMBRANE PROTEIN YDFJ"/>
    <property type="match status" value="1"/>
</dbReference>
<dbReference type="SUPFAM" id="SSF82866">
    <property type="entry name" value="Multidrug efflux transporter AcrB transmembrane domain"/>
    <property type="match status" value="2"/>
</dbReference>
<dbReference type="AlphaFoldDB" id="A0A0R2CEF9"/>
<feature type="transmembrane region" description="Helical" evidence="6">
    <location>
        <begin position="226"/>
        <end position="248"/>
    </location>
</feature>
<dbReference type="GO" id="GO:0005886">
    <property type="term" value="C:plasma membrane"/>
    <property type="evidence" value="ECO:0007669"/>
    <property type="project" value="UniProtKB-SubCell"/>
</dbReference>
<keyword evidence="4 6" id="KW-1133">Transmembrane helix</keyword>
<reference evidence="8 9" key="1">
    <citation type="journal article" date="2015" name="Genome Announc.">
        <title>Expanding the biotechnology potential of lactobacilli through comparative genomics of 213 strains and associated genera.</title>
        <authorList>
            <person name="Sun Z."/>
            <person name="Harris H.M."/>
            <person name="McCann A."/>
            <person name="Guo C."/>
            <person name="Argimon S."/>
            <person name="Zhang W."/>
            <person name="Yang X."/>
            <person name="Jeffery I.B."/>
            <person name="Cooney J.C."/>
            <person name="Kagawa T.F."/>
            <person name="Liu W."/>
            <person name="Song Y."/>
            <person name="Salvetti E."/>
            <person name="Wrobel A."/>
            <person name="Rasinkangas P."/>
            <person name="Parkhill J."/>
            <person name="Rea M.C."/>
            <person name="O'Sullivan O."/>
            <person name="Ritari J."/>
            <person name="Douillard F.P."/>
            <person name="Paul Ross R."/>
            <person name="Yang R."/>
            <person name="Briner A.E."/>
            <person name="Felis G.E."/>
            <person name="de Vos W.M."/>
            <person name="Barrangou R."/>
            <person name="Klaenhammer T.R."/>
            <person name="Caufield P.W."/>
            <person name="Cui Y."/>
            <person name="Zhang H."/>
            <person name="O'Toole P.W."/>
        </authorList>
    </citation>
    <scope>NUCLEOTIDE SEQUENCE [LARGE SCALE GENOMIC DNA]</scope>
    <source>
        <strain evidence="8 9">DSM 21116</strain>
    </source>
</reference>
<evidence type="ECO:0000313" key="8">
    <source>
        <dbReference type="EMBL" id="KRM90127.1"/>
    </source>
</evidence>
<gene>
    <name evidence="8" type="ORF">FC80_GL001464</name>
</gene>
<dbReference type="InterPro" id="IPR000731">
    <property type="entry name" value="SSD"/>
</dbReference>
<dbReference type="Gene3D" id="1.20.1640.10">
    <property type="entry name" value="Multidrug efflux transporter AcrB transmembrane domain"/>
    <property type="match status" value="2"/>
</dbReference>
<dbReference type="RefSeq" id="WP_057829680.1">
    <property type="nucleotide sequence ID" value="NZ_AYZE01000016.1"/>
</dbReference>
<dbReference type="EMBL" id="AYZE01000016">
    <property type="protein sequence ID" value="KRM90127.1"/>
    <property type="molecule type" value="Genomic_DNA"/>
</dbReference>
<evidence type="ECO:0000313" key="9">
    <source>
        <dbReference type="Proteomes" id="UP000051131"/>
    </source>
</evidence>
<keyword evidence="3 6" id="KW-0812">Transmembrane</keyword>
<name>A0A0R2CEF9_9LACO</name>
<keyword evidence="5 6" id="KW-0472">Membrane</keyword>
<accession>A0A0R2CEF9</accession>
<dbReference type="PANTHER" id="PTHR33406">
    <property type="entry name" value="MEMBRANE PROTEIN MJ1562-RELATED"/>
    <property type="match status" value="1"/>
</dbReference>
<feature type="transmembrane region" description="Helical" evidence="6">
    <location>
        <begin position="20"/>
        <end position="41"/>
    </location>
</feature>
<evidence type="ECO:0000256" key="3">
    <source>
        <dbReference type="ARBA" id="ARBA00022692"/>
    </source>
</evidence>
<dbReference type="Proteomes" id="UP000051131">
    <property type="component" value="Unassembled WGS sequence"/>
</dbReference>
<protein>
    <submittedName>
        <fullName evidence="8">YdfJ</fullName>
    </submittedName>
</protein>
<feature type="domain" description="SSD" evidence="7">
    <location>
        <begin position="198"/>
        <end position="322"/>
    </location>
</feature>
<keyword evidence="2" id="KW-1003">Cell membrane</keyword>
<keyword evidence="9" id="KW-1185">Reference proteome</keyword>
<dbReference type="PATRIC" id="fig|1423729.3.peg.1486"/>
<evidence type="ECO:0000256" key="1">
    <source>
        <dbReference type="ARBA" id="ARBA00004651"/>
    </source>
</evidence>
<evidence type="ECO:0000256" key="6">
    <source>
        <dbReference type="SAM" id="Phobius"/>
    </source>
</evidence>
<proteinExistence type="predicted"/>
<evidence type="ECO:0000256" key="4">
    <source>
        <dbReference type="ARBA" id="ARBA00022989"/>
    </source>
</evidence>
<comment type="subcellular location">
    <subcellularLocation>
        <location evidence="1">Cell membrane</location>
        <topology evidence="1">Multi-pass membrane protein</topology>
    </subcellularLocation>
</comment>
<feature type="transmembrane region" description="Helical" evidence="6">
    <location>
        <begin position="524"/>
        <end position="545"/>
    </location>
</feature>
<feature type="transmembrane region" description="Helical" evidence="6">
    <location>
        <begin position="297"/>
        <end position="323"/>
    </location>
</feature>
<dbReference type="Pfam" id="PF03176">
    <property type="entry name" value="MMPL"/>
    <property type="match status" value="2"/>
</dbReference>
<dbReference type="InterPro" id="IPR050545">
    <property type="entry name" value="Mycobact_MmpL"/>
</dbReference>
<feature type="transmembrane region" description="Helical" evidence="6">
    <location>
        <begin position="350"/>
        <end position="367"/>
    </location>
</feature>